<dbReference type="Gene3D" id="4.10.75.10">
    <property type="entry name" value="Elafin-like"/>
    <property type="match status" value="1"/>
</dbReference>
<reference evidence="4" key="2">
    <citation type="submission" date="2025-09" db="UniProtKB">
        <authorList>
            <consortium name="Ensembl"/>
        </authorList>
    </citation>
    <scope>IDENTIFICATION</scope>
</reference>
<dbReference type="InterPro" id="IPR008197">
    <property type="entry name" value="WAP_dom"/>
</dbReference>
<sequence length="134" mass="14625">MKSVAALLLVGMLILWTDLPTGSTWSCPPVHITCAMHNPPNMCYLDRQCPRYKKCCKGFCGRRCISRPPSIPISYGRVSGHPLPRQQSDSGSGKQNRSGCAPGVWLGAGLREANPSRGIQTLEREGKGRGWSKT</sequence>
<dbReference type="Proteomes" id="UP000694562">
    <property type="component" value="Unplaced"/>
</dbReference>
<dbReference type="GO" id="GO:0005576">
    <property type="term" value="C:extracellular region"/>
    <property type="evidence" value="ECO:0007669"/>
    <property type="project" value="InterPro"/>
</dbReference>
<dbReference type="Ensembl" id="ENSFTIT00000001204.1">
    <property type="protein sequence ID" value="ENSFTIP00000001147.1"/>
    <property type="gene ID" value="ENSFTIG00000000802.1"/>
</dbReference>
<feature type="signal peptide" evidence="2">
    <location>
        <begin position="1"/>
        <end position="26"/>
    </location>
</feature>
<dbReference type="Pfam" id="PF00095">
    <property type="entry name" value="WAP"/>
    <property type="match status" value="1"/>
</dbReference>
<dbReference type="PROSITE" id="PS51390">
    <property type="entry name" value="WAP"/>
    <property type="match status" value="1"/>
</dbReference>
<accession>A0A8C4TR53</accession>
<proteinExistence type="predicted"/>
<name>A0A8C4TR53_FALTI</name>
<dbReference type="InterPro" id="IPR036645">
    <property type="entry name" value="Elafin-like_sf"/>
</dbReference>
<keyword evidence="2" id="KW-0732">Signal</keyword>
<dbReference type="GO" id="GO:0030414">
    <property type="term" value="F:peptidase inhibitor activity"/>
    <property type="evidence" value="ECO:0007669"/>
    <property type="project" value="InterPro"/>
</dbReference>
<feature type="domain" description="WAP" evidence="3">
    <location>
        <begin position="20"/>
        <end position="69"/>
    </location>
</feature>
<evidence type="ECO:0000313" key="4">
    <source>
        <dbReference type="Ensembl" id="ENSFTIP00000001147.1"/>
    </source>
</evidence>
<evidence type="ECO:0000313" key="5">
    <source>
        <dbReference type="Proteomes" id="UP000694562"/>
    </source>
</evidence>
<organism evidence="4 5">
    <name type="scientific">Falco tinnunculus</name>
    <name type="common">Common kestrel</name>
    <dbReference type="NCBI Taxonomy" id="100819"/>
    <lineage>
        <taxon>Eukaryota</taxon>
        <taxon>Metazoa</taxon>
        <taxon>Chordata</taxon>
        <taxon>Craniata</taxon>
        <taxon>Vertebrata</taxon>
        <taxon>Euteleostomi</taxon>
        <taxon>Archelosauria</taxon>
        <taxon>Archosauria</taxon>
        <taxon>Dinosauria</taxon>
        <taxon>Saurischia</taxon>
        <taxon>Theropoda</taxon>
        <taxon>Coelurosauria</taxon>
        <taxon>Aves</taxon>
        <taxon>Neognathae</taxon>
        <taxon>Neoaves</taxon>
        <taxon>Telluraves</taxon>
        <taxon>Australaves</taxon>
        <taxon>Falconiformes</taxon>
        <taxon>Falconidae</taxon>
        <taxon>Falco</taxon>
    </lineage>
</organism>
<protein>
    <recommendedName>
        <fullName evidence="3">WAP domain-containing protein</fullName>
    </recommendedName>
</protein>
<keyword evidence="5" id="KW-1185">Reference proteome</keyword>
<feature type="compositionally biased region" description="Polar residues" evidence="1">
    <location>
        <begin position="85"/>
        <end position="98"/>
    </location>
</feature>
<evidence type="ECO:0000256" key="1">
    <source>
        <dbReference type="SAM" id="MobiDB-lite"/>
    </source>
</evidence>
<reference evidence="4" key="1">
    <citation type="submission" date="2025-08" db="UniProtKB">
        <authorList>
            <consortium name="Ensembl"/>
        </authorList>
    </citation>
    <scope>IDENTIFICATION</scope>
</reference>
<evidence type="ECO:0000259" key="3">
    <source>
        <dbReference type="PROSITE" id="PS51390"/>
    </source>
</evidence>
<dbReference type="SMART" id="SM00217">
    <property type="entry name" value="WAP"/>
    <property type="match status" value="1"/>
</dbReference>
<dbReference type="SUPFAM" id="SSF57256">
    <property type="entry name" value="Elafin-like"/>
    <property type="match status" value="1"/>
</dbReference>
<feature type="chain" id="PRO_5034733967" description="WAP domain-containing protein" evidence="2">
    <location>
        <begin position="27"/>
        <end position="134"/>
    </location>
</feature>
<feature type="region of interest" description="Disordered" evidence="1">
    <location>
        <begin position="74"/>
        <end position="134"/>
    </location>
</feature>
<dbReference type="OrthoDB" id="5104187at2759"/>
<evidence type="ECO:0000256" key="2">
    <source>
        <dbReference type="SAM" id="SignalP"/>
    </source>
</evidence>
<dbReference type="AlphaFoldDB" id="A0A8C4TR53"/>